<accession>A0A9W6LKT5</accession>
<evidence type="ECO:0000313" key="1">
    <source>
        <dbReference type="EMBL" id="GLI53959.1"/>
    </source>
</evidence>
<comment type="caution">
    <text evidence="1">The sequence shown here is derived from an EMBL/GenBank/DDBJ whole genome shotgun (WGS) entry which is preliminary data.</text>
</comment>
<sequence length="58" mass="7002">MTETQELKEKLEKIEKMLEFLCQHFQKPETPPPAKVYQIKEKARKKALEIKKKFEVEL</sequence>
<name>A0A9W6LKT5_9BACT</name>
<keyword evidence="2" id="KW-1185">Reference proteome</keyword>
<proteinExistence type="predicted"/>
<dbReference type="EMBL" id="BSDX01000001">
    <property type="protein sequence ID" value="GLI53959.1"/>
    <property type="molecule type" value="Genomic_DNA"/>
</dbReference>
<dbReference type="Proteomes" id="UP001144297">
    <property type="component" value="Unassembled WGS sequence"/>
</dbReference>
<evidence type="ECO:0000313" key="2">
    <source>
        <dbReference type="Proteomes" id="UP001144297"/>
    </source>
</evidence>
<organism evidence="1 2">
    <name type="scientific">Thermodesulfovibrio yellowstonii</name>
    <dbReference type="NCBI Taxonomy" id="28262"/>
    <lineage>
        <taxon>Bacteria</taxon>
        <taxon>Pseudomonadati</taxon>
        <taxon>Nitrospirota</taxon>
        <taxon>Thermodesulfovibrionia</taxon>
        <taxon>Thermodesulfovibrionales</taxon>
        <taxon>Thermodesulfovibrionaceae</taxon>
        <taxon>Thermodesulfovibrio</taxon>
    </lineage>
</organism>
<dbReference type="AlphaFoldDB" id="A0A9W6LKT5"/>
<gene>
    <name evidence="1" type="ORF">TISLANDTSLP1_16520</name>
</gene>
<protein>
    <submittedName>
        <fullName evidence="1">Uncharacterized protein</fullName>
    </submittedName>
</protein>
<reference evidence="1" key="1">
    <citation type="submission" date="2022-12" db="EMBL/GenBank/DDBJ databases">
        <title>Reference genome sequencing for broad-spectrum identification of bacterial and archaeal isolates by mass spectrometry.</title>
        <authorList>
            <person name="Sekiguchi Y."/>
            <person name="Tourlousse D.M."/>
        </authorList>
    </citation>
    <scope>NUCLEOTIDE SEQUENCE</scope>
    <source>
        <strain evidence="1">TSL-P1</strain>
    </source>
</reference>